<dbReference type="InterPro" id="IPR010982">
    <property type="entry name" value="Lambda_DNA-bd_dom_sf"/>
</dbReference>
<dbReference type="Proteomes" id="UP000078460">
    <property type="component" value="Unassembled WGS sequence"/>
</dbReference>
<dbReference type="EMBL" id="LQCK02000068">
    <property type="protein sequence ID" value="KZB93614.1"/>
    <property type="molecule type" value="Genomic_DNA"/>
</dbReference>
<gene>
    <name evidence="1" type="ORF">AVM11_11580</name>
</gene>
<dbReference type="AlphaFoldDB" id="A0A175XYS9"/>
<organism evidence="1 2">
    <name type="scientific">Sphingomonas melonis TY</name>
    <dbReference type="NCBI Taxonomy" id="621456"/>
    <lineage>
        <taxon>Bacteria</taxon>
        <taxon>Pseudomonadati</taxon>
        <taxon>Pseudomonadota</taxon>
        <taxon>Alphaproteobacteria</taxon>
        <taxon>Sphingomonadales</taxon>
        <taxon>Sphingomonadaceae</taxon>
        <taxon>Sphingomonas</taxon>
    </lineage>
</organism>
<dbReference type="KEGG" id="smy:BJP26_14385"/>
<evidence type="ECO:0000313" key="1">
    <source>
        <dbReference type="EMBL" id="KZB93614.1"/>
    </source>
</evidence>
<dbReference type="PANTHER" id="PTHR40455">
    <property type="entry name" value="ANTITOXIN HIGA"/>
    <property type="match status" value="1"/>
</dbReference>
<dbReference type="OrthoDB" id="9796786at2"/>
<accession>A0A175XYS9</accession>
<dbReference type="InterPro" id="IPR039060">
    <property type="entry name" value="Antitox_HigA"/>
</dbReference>
<evidence type="ECO:0000313" key="2">
    <source>
        <dbReference type="Proteomes" id="UP000078460"/>
    </source>
</evidence>
<dbReference type="RefSeq" id="WP_062126310.1">
    <property type="nucleotide sequence ID" value="NZ_CP017578.1"/>
</dbReference>
<name>A0A175XYS9_9SPHN</name>
<reference evidence="1" key="1">
    <citation type="submission" date="2016-03" db="EMBL/GenBank/DDBJ databases">
        <title>Sphingomonas melonis TY, whole genome shotgun sequencing.</title>
        <authorList>
            <person name="Wang H."/>
            <person name="Zhu P."/>
        </authorList>
    </citation>
    <scope>NUCLEOTIDE SEQUENCE [LARGE SCALE GENOMIC DNA]</scope>
    <source>
        <strain evidence="1">TY</strain>
    </source>
</reference>
<dbReference type="Gene3D" id="1.10.260.40">
    <property type="entry name" value="lambda repressor-like DNA-binding domains"/>
    <property type="match status" value="1"/>
</dbReference>
<proteinExistence type="predicted"/>
<sequence length="122" mass="13822">MHIKPIRTDEDHEAALREIEMLWGSPEGSEAGDRLDVLVTLVETYEQRRWVIEPLDPVDAIKAAMEMNGYTRAQFAALIGQSRATEVLSRRRALTLPMIRKIAGAWHVPERVLVQDYALAKA</sequence>
<dbReference type="GO" id="GO:0006355">
    <property type="term" value="P:regulation of DNA-templated transcription"/>
    <property type="evidence" value="ECO:0007669"/>
    <property type="project" value="InterPro"/>
</dbReference>
<dbReference type="GO" id="GO:0001046">
    <property type="term" value="F:core promoter sequence-specific DNA binding"/>
    <property type="evidence" value="ECO:0007669"/>
    <property type="project" value="TreeGrafter"/>
</dbReference>
<protein>
    <submittedName>
        <fullName evidence="1">Transcriptional regulator</fullName>
    </submittedName>
</protein>
<comment type="caution">
    <text evidence="1">The sequence shown here is derived from an EMBL/GenBank/DDBJ whole genome shotgun (WGS) entry which is preliminary data.</text>
</comment>
<dbReference type="SUPFAM" id="SSF47413">
    <property type="entry name" value="lambda repressor-like DNA-binding domains"/>
    <property type="match status" value="1"/>
</dbReference>
<keyword evidence="2" id="KW-1185">Reference proteome</keyword>
<dbReference type="PANTHER" id="PTHR40455:SF1">
    <property type="entry name" value="ANTITOXIN HIGA"/>
    <property type="match status" value="1"/>
</dbReference>
<dbReference type="STRING" id="621456.BJP26_14385"/>